<evidence type="ECO:0000313" key="8">
    <source>
        <dbReference type="EMBL" id="QEA07255.1"/>
    </source>
</evidence>
<keyword evidence="5 8" id="KW-0560">Oxidoreductase</keyword>
<dbReference type="Pfam" id="PF02668">
    <property type="entry name" value="TauD"/>
    <property type="match status" value="1"/>
</dbReference>
<dbReference type="PANTHER" id="PTHR10696">
    <property type="entry name" value="GAMMA-BUTYROBETAINE HYDROXYLASE-RELATED"/>
    <property type="match status" value="1"/>
</dbReference>
<evidence type="ECO:0000256" key="3">
    <source>
        <dbReference type="ARBA" id="ARBA00022723"/>
    </source>
</evidence>
<proteinExistence type="inferred from homology"/>
<dbReference type="Gene3D" id="3.30.2020.30">
    <property type="match status" value="1"/>
</dbReference>
<evidence type="ECO:0000256" key="2">
    <source>
        <dbReference type="ARBA" id="ARBA00008654"/>
    </source>
</evidence>
<reference evidence="8" key="1">
    <citation type="submission" date="2019-06" db="EMBL/GenBank/DDBJ databases">
        <authorList>
            <person name="Murdoch R.W."/>
            <person name="Fathepure B."/>
        </authorList>
    </citation>
    <scope>NUCLEOTIDE SEQUENCE</scope>
</reference>
<dbReference type="Gene3D" id="3.60.130.10">
    <property type="entry name" value="Clavaminate synthase-like"/>
    <property type="match status" value="1"/>
</dbReference>
<protein>
    <submittedName>
        <fullName evidence="8">Gamma-butyrobetaine dioxygenase</fullName>
        <ecNumber evidence="8">1.14.11.1</ecNumber>
    </submittedName>
</protein>
<dbReference type="InterPro" id="IPR050411">
    <property type="entry name" value="AlphaKG_dependent_hydroxylases"/>
</dbReference>
<evidence type="ECO:0000256" key="5">
    <source>
        <dbReference type="ARBA" id="ARBA00023002"/>
    </source>
</evidence>
<evidence type="ECO:0000256" key="4">
    <source>
        <dbReference type="ARBA" id="ARBA00022964"/>
    </source>
</evidence>
<evidence type="ECO:0000256" key="1">
    <source>
        <dbReference type="ARBA" id="ARBA00001954"/>
    </source>
</evidence>
<keyword evidence="6" id="KW-0408">Iron</keyword>
<dbReference type="GO" id="GO:0045329">
    <property type="term" value="P:carnitine biosynthetic process"/>
    <property type="evidence" value="ECO:0007669"/>
    <property type="project" value="TreeGrafter"/>
</dbReference>
<organism evidence="8">
    <name type="scientific">uncultured organism</name>
    <dbReference type="NCBI Taxonomy" id="155900"/>
    <lineage>
        <taxon>unclassified sequences</taxon>
        <taxon>environmental samples</taxon>
    </lineage>
</organism>
<dbReference type="GO" id="GO:0008336">
    <property type="term" value="F:gamma-butyrobetaine dioxygenase activity"/>
    <property type="evidence" value="ECO:0007669"/>
    <property type="project" value="UniProtKB-EC"/>
</dbReference>
<comment type="similarity">
    <text evidence="2">Belongs to the gamma-BBH/TMLD family.</text>
</comment>
<accession>A0A5B8RJJ1</accession>
<dbReference type="InterPro" id="IPR038492">
    <property type="entry name" value="GBBH-like_N_sf"/>
</dbReference>
<dbReference type="InterPro" id="IPR003819">
    <property type="entry name" value="TauD/TfdA-like"/>
</dbReference>
<dbReference type="AlphaFoldDB" id="A0A5B8RJJ1"/>
<dbReference type="InterPro" id="IPR042098">
    <property type="entry name" value="TauD-like_sf"/>
</dbReference>
<dbReference type="SUPFAM" id="SSF51197">
    <property type="entry name" value="Clavaminate synthase-like"/>
    <property type="match status" value="1"/>
</dbReference>
<feature type="domain" description="TauD/TfdA-like" evidence="7">
    <location>
        <begin position="164"/>
        <end position="386"/>
    </location>
</feature>
<dbReference type="CDD" id="cd00250">
    <property type="entry name" value="CAS_like"/>
    <property type="match status" value="1"/>
</dbReference>
<sequence length="414" mass="46400">MTDALAKTSLPPTPDYDAWPVEVALHSVDHDDRVLTLRWTDGRVSRYHSVWLRENAADESTVNPDTRERILDLSGLGAWPTVEAAGLDDAGALWVTFRPEGRTLRFHPGWLRANDYSNAGDPEAPLVPVTTWTGRERTAPVTLDAGDWLGQAEDSAEAEGLLGRALEVLLGDGVVRLRRLPAEPDTVRRVAARVGPLRPTNFGEIFNVRAKPEPDSNAYTSIALPLHVDLPTREYQPGLQMLHCLENTAVGGQAVMVDGFAVAERLRETEPAAYETLTRVSWCFANTARTTDYVWHSPVIRVDARGRLQEVRIADFLRGPLMTAFEEVEPAYEALMALQRLLREPDLAMRFDYEPGDLVIFDNRRLLHARDAFEGGSGARWLQGAYQERDEVRSRLRMVWRAERWQRIDSGSGG</sequence>
<gene>
    <name evidence="8" type="ORF">KBTEX_03604</name>
</gene>
<dbReference type="GO" id="GO:0046872">
    <property type="term" value="F:metal ion binding"/>
    <property type="evidence" value="ECO:0007669"/>
    <property type="project" value="UniProtKB-KW"/>
</dbReference>
<dbReference type="EC" id="1.14.11.1" evidence="8"/>
<name>A0A5B8RJJ1_9ZZZZ</name>
<keyword evidence="3" id="KW-0479">Metal-binding</keyword>
<dbReference type="EMBL" id="MN079220">
    <property type="protein sequence ID" value="QEA07255.1"/>
    <property type="molecule type" value="Genomic_DNA"/>
</dbReference>
<keyword evidence="4 8" id="KW-0223">Dioxygenase</keyword>
<evidence type="ECO:0000256" key="6">
    <source>
        <dbReference type="ARBA" id="ARBA00023004"/>
    </source>
</evidence>
<dbReference type="PANTHER" id="PTHR10696:SF25">
    <property type="entry name" value="OXIDOREDUCTASE AIM17-RELATED"/>
    <property type="match status" value="1"/>
</dbReference>
<evidence type="ECO:0000259" key="7">
    <source>
        <dbReference type="Pfam" id="PF02668"/>
    </source>
</evidence>
<comment type="cofactor">
    <cofactor evidence="1">
        <name>Fe(2+)</name>
        <dbReference type="ChEBI" id="CHEBI:29033"/>
    </cofactor>
</comment>